<organism evidence="1 2">
    <name type="scientific">Paenibacillus terrae</name>
    <dbReference type="NCBI Taxonomy" id="159743"/>
    <lineage>
        <taxon>Bacteria</taxon>
        <taxon>Bacillati</taxon>
        <taxon>Bacillota</taxon>
        <taxon>Bacilli</taxon>
        <taxon>Bacillales</taxon>
        <taxon>Paenibacillaceae</taxon>
        <taxon>Paenibacillus</taxon>
    </lineage>
</organism>
<gene>
    <name evidence="1" type="ORF">QD47_18525</name>
</gene>
<evidence type="ECO:0000313" key="1">
    <source>
        <dbReference type="EMBL" id="KJD44196.1"/>
    </source>
</evidence>
<dbReference type="EMBL" id="JTHP01000040">
    <property type="protein sequence ID" value="KJD44196.1"/>
    <property type="molecule type" value="Genomic_DNA"/>
</dbReference>
<comment type="caution">
    <text evidence="1">The sequence shown here is derived from an EMBL/GenBank/DDBJ whole genome shotgun (WGS) entry which is preliminary data.</text>
</comment>
<dbReference type="OrthoDB" id="1927893at2"/>
<name>A0A0D7WYC5_9BACL</name>
<dbReference type="AlphaFoldDB" id="A0A0D7WYC5"/>
<evidence type="ECO:0000313" key="2">
    <source>
        <dbReference type="Proteomes" id="UP000032534"/>
    </source>
</evidence>
<keyword evidence="2" id="KW-1185">Reference proteome</keyword>
<reference evidence="1 2" key="1">
    <citation type="submission" date="2014-11" db="EMBL/GenBank/DDBJ databases">
        <title>Draft Genome Sequences of Paenibacillus polymyxa NRRL B-30509 and Paenibacillus terrae NRRL B-30644, Strains from a Poultry Environment that Produce Tridecaptin A and Paenicidins.</title>
        <authorList>
            <person name="van Belkum M.J."/>
            <person name="Lohans C.T."/>
            <person name="Vederas J.C."/>
        </authorList>
    </citation>
    <scope>NUCLEOTIDE SEQUENCE [LARGE SCALE GENOMIC DNA]</scope>
    <source>
        <strain evidence="1 2">NRRL B-30644</strain>
    </source>
</reference>
<dbReference type="Proteomes" id="UP000032534">
    <property type="component" value="Unassembled WGS sequence"/>
</dbReference>
<proteinExistence type="predicted"/>
<protein>
    <submittedName>
        <fullName evidence="1">Uncharacterized protein</fullName>
    </submittedName>
</protein>
<dbReference type="RefSeq" id="WP_044647520.1">
    <property type="nucleotide sequence ID" value="NZ_JTHP01000040.1"/>
</dbReference>
<sequence>MAKEILWSEDQEFAYGIKAEFINKEDFIATVKAEHEDLTGEEFDVVDVEVCTGLYTDETLEAEKIILLKYTNVQIENWYVGRVEEKEV</sequence>
<accession>A0A0D7WYC5</accession>
<dbReference type="PATRIC" id="fig|159743.3.peg.4119"/>